<evidence type="ECO:0000256" key="2">
    <source>
        <dbReference type="ARBA" id="ARBA00023125"/>
    </source>
</evidence>
<dbReference type="PRINTS" id="PR00036">
    <property type="entry name" value="HTHLACI"/>
</dbReference>
<keyword evidence="2" id="KW-0238">DNA-binding</keyword>
<keyword evidence="6" id="KW-1185">Reference proteome</keyword>
<reference evidence="5 6" key="1">
    <citation type="submission" date="2019-01" db="EMBL/GenBank/DDBJ databases">
        <title>Genome sequencing of strain FW100M-2.</title>
        <authorList>
            <person name="Heo J."/>
            <person name="Kim S.-J."/>
            <person name="Kim J.-S."/>
            <person name="Hong S.-B."/>
            <person name="Kwon S.-W."/>
        </authorList>
    </citation>
    <scope>NUCLEOTIDE SEQUENCE [LARGE SCALE GENOMIC DNA]</scope>
    <source>
        <strain evidence="5 6">FW100M-2</strain>
    </source>
</reference>
<dbReference type="RefSeq" id="WP_129441184.1">
    <property type="nucleotide sequence ID" value="NZ_CP035492.1"/>
</dbReference>
<dbReference type="InterPro" id="IPR000843">
    <property type="entry name" value="HTH_LacI"/>
</dbReference>
<dbReference type="Proteomes" id="UP000293568">
    <property type="component" value="Chromosome"/>
</dbReference>
<dbReference type="CDD" id="cd06294">
    <property type="entry name" value="PBP1_MalR-like"/>
    <property type="match status" value="1"/>
</dbReference>
<dbReference type="Gene3D" id="3.40.50.2300">
    <property type="match status" value="2"/>
</dbReference>
<evidence type="ECO:0000259" key="4">
    <source>
        <dbReference type="PROSITE" id="PS50932"/>
    </source>
</evidence>
<dbReference type="CDD" id="cd01392">
    <property type="entry name" value="HTH_LacI"/>
    <property type="match status" value="1"/>
</dbReference>
<dbReference type="PANTHER" id="PTHR30146:SF109">
    <property type="entry name" value="HTH-TYPE TRANSCRIPTIONAL REGULATOR GALS"/>
    <property type="match status" value="1"/>
</dbReference>
<dbReference type="InterPro" id="IPR028082">
    <property type="entry name" value="Peripla_BP_I"/>
</dbReference>
<dbReference type="GO" id="GO:0003700">
    <property type="term" value="F:DNA-binding transcription factor activity"/>
    <property type="evidence" value="ECO:0007669"/>
    <property type="project" value="TreeGrafter"/>
</dbReference>
<gene>
    <name evidence="5" type="ORF">ET464_12010</name>
</gene>
<dbReference type="SMART" id="SM00354">
    <property type="entry name" value="HTH_LACI"/>
    <property type="match status" value="1"/>
</dbReference>
<dbReference type="Pfam" id="PF13377">
    <property type="entry name" value="Peripla_BP_3"/>
    <property type="match status" value="1"/>
</dbReference>
<dbReference type="PROSITE" id="PS00356">
    <property type="entry name" value="HTH_LACI_1"/>
    <property type="match status" value="1"/>
</dbReference>
<sequence length="341" mass="37943">MKVTIKEVAKQAGVSASTVSRVVSNSSKISEETKQKVRIVMEELGFHINQNARNLVRQSTKTIGIVMKSSAGESLHDPFFPEVLRGISAWCHKQGFSICLTTGDSEEAIFQDTVNMVRGKRVDGIIVSYSKQKDKVVPYLIESGIPFVVIGKPYGNAESVTYVDNDNVKAAREAAEFLIEQGRKTIGYIGGPLTFEVAKYRLQGFKEAVLFNQLDMSGDYMKNPESPDFIRNAVHELMDLEAPPTGIVVIDDLTALHVLLVLRERHVQVPNEVSLISFNNTMVAQFSSPALTSVDTQIFQLGYESARCLIEEIKDPSQFKKSIIIPTVIRERESTIPFIQQ</sequence>
<keyword evidence="3" id="KW-0804">Transcription</keyword>
<evidence type="ECO:0000313" key="5">
    <source>
        <dbReference type="EMBL" id="QAY67009.1"/>
    </source>
</evidence>
<dbReference type="PANTHER" id="PTHR30146">
    <property type="entry name" value="LACI-RELATED TRANSCRIPTIONAL REPRESSOR"/>
    <property type="match status" value="1"/>
</dbReference>
<dbReference type="AlphaFoldDB" id="A0A4P6EYY7"/>
<dbReference type="EMBL" id="CP035492">
    <property type="protein sequence ID" value="QAY67009.1"/>
    <property type="molecule type" value="Genomic_DNA"/>
</dbReference>
<keyword evidence="1" id="KW-0805">Transcription regulation</keyword>
<dbReference type="SUPFAM" id="SSF47413">
    <property type="entry name" value="lambda repressor-like DNA-binding domains"/>
    <property type="match status" value="1"/>
</dbReference>
<feature type="domain" description="HTH lacI-type" evidence="4">
    <location>
        <begin position="3"/>
        <end position="57"/>
    </location>
</feature>
<evidence type="ECO:0000313" key="6">
    <source>
        <dbReference type="Proteomes" id="UP000293568"/>
    </source>
</evidence>
<dbReference type="KEGG" id="pprt:ET464_12010"/>
<evidence type="ECO:0000256" key="3">
    <source>
        <dbReference type="ARBA" id="ARBA00023163"/>
    </source>
</evidence>
<dbReference type="OrthoDB" id="9788209at2"/>
<name>A0A4P6EYY7_9BACL</name>
<accession>A0A4P6EYY7</accession>
<dbReference type="Gene3D" id="1.10.260.40">
    <property type="entry name" value="lambda repressor-like DNA-binding domains"/>
    <property type="match status" value="1"/>
</dbReference>
<dbReference type="PROSITE" id="PS50932">
    <property type="entry name" value="HTH_LACI_2"/>
    <property type="match status" value="1"/>
</dbReference>
<organism evidence="5 6">
    <name type="scientific">Paenibacillus protaetiae</name>
    <dbReference type="NCBI Taxonomy" id="2509456"/>
    <lineage>
        <taxon>Bacteria</taxon>
        <taxon>Bacillati</taxon>
        <taxon>Bacillota</taxon>
        <taxon>Bacilli</taxon>
        <taxon>Bacillales</taxon>
        <taxon>Paenibacillaceae</taxon>
        <taxon>Paenibacillus</taxon>
    </lineage>
</organism>
<evidence type="ECO:0000256" key="1">
    <source>
        <dbReference type="ARBA" id="ARBA00023015"/>
    </source>
</evidence>
<dbReference type="SUPFAM" id="SSF53822">
    <property type="entry name" value="Periplasmic binding protein-like I"/>
    <property type="match status" value="1"/>
</dbReference>
<protein>
    <submittedName>
        <fullName evidence="5">LacI family transcriptional regulator</fullName>
    </submittedName>
</protein>
<dbReference type="InterPro" id="IPR010982">
    <property type="entry name" value="Lambda_DNA-bd_dom_sf"/>
</dbReference>
<proteinExistence type="predicted"/>
<dbReference type="InterPro" id="IPR046335">
    <property type="entry name" value="LacI/GalR-like_sensor"/>
</dbReference>
<dbReference type="GO" id="GO:0000976">
    <property type="term" value="F:transcription cis-regulatory region binding"/>
    <property type="evidence" value="ECO:0007669"/>
    <property type="project" value="TreeGrafter"/>
</dbReference>
<dbReference type="Pfam" id="PF00356">
    <property type="entry name" value="LacI"/>
    <property type="match status" value="1"/>
</dbReference>